<dbReference type="EMBL" id="BARU01034799">
    <property type="protein sequence ID" value="GAH67769.1"/>
    <property type="molecule type" value="Genomic_DNA"/>
</dbReference>
<evidence type="ECO:0000313" key="2">
    <source>
        <dbReference type="EMBL" id="GAH67769.1"/>
    </source>
</evidence>
<reference evidence="2" key="1">
    <citation type="journal article" date="2014" name="Front. Microbiol.">
        <title>High frequency of phylogenetically diverse reductive dehalogenase-homologous genes in deep subseafloor sedimentary metagenomes.</title>
        <authorList>
            <person name="Kawai M."/>
            <person name="Futagami T."/>
            <person name="Toyoda A."/>
            <person name="Takaki Y."/>
            <person name="Nishi S."/>
            <person name="Hori S."/>
            <person name="Arai W."/>
            <person name="Tsubouchi T."/>
            <person name="Morono Y."/>
            <person name="Uchiyama I."/>
            <person name="Ito T."/>
            <person name="Fujiyama A."/>
            <person name="Inagaki F."/>
            <person name="Takami H."/>
        </authorList>
    </citation>
    <scope>NUCLEOTIDE SEQUENCE</scope>
    <source>
        <strain evidence="2">Expedition CK06-06</strain>
    </source>
</reference>
<feature type="non-terminal residue" evidence="2">
    <location>
        <position position="255"/>
    </location>
</feature>
<keyword evidence="1" id="KW-0472">Membrane</keyword>
<sequence>EVSTEKPNMVVLNQNYFSGWRVKGFSGAKATFYKGKIGIPVPPGQHQLKVYFLPRTFVWGLSLTLLAIGLSLWFLIRPFRPIWFITVAFVLFVTFTAYLLFGLQSPPQFQTIREALDKEFAGDLEEAVTNFKSALTHYPDSFLVSYQLALDSAKLDRFKEAGRFYQKALRLYPVGREIPYNIDPLSRMLGYEEKVNNLAWLLATAPQADLRDGARALPLAKGVCESTGYNNPRFLDTLAAAYAETGQFEEAIQTA</sequence>
<protein>
    <recommendedName>
        <fullName evidence="3">Tetratricopeptide repeat protein</fullName>
    </recommendedName>
</protein>
<gene>
    <name evidence="2" type="ORF">S03H2_54574</name>
</gene>
<name>X1INS0_9ZZZZ</name>
<evidence type="ECO:0008006" key="3">
    <source>
        <dbReference type="Google" id="ProtNLM"/>
    </source>
</evidence>
<dbReference type="SUPFAM" id="SSF48452">
    <property type="entry name" value="TPR-like"/>
    <property type="match status" value="1"/>
</dbReference>
<evidence type="ECO:0000256" key="1">
    <source>
        <dbReference type="SAM" id="Phobius"/>
    </source>
</evidence>
<organism evidence="2">
    <name type="scientific">marine sediment metagenome</name>
    <dbReference type="NCBI Taxonomy" id="412755"/>
    <lineage>
        <taxon>unclassified sequences</taxon>
        <taxon>metagenomes</taxon>
        <taxon>ecological metagenomes</taxon>
    </lineage>
</organism>
<feature type="transmembrane region" description="Helical" evidence="1">
    <location>
        <begin position="57"/>
        <end position="76"/>
    </location>
</feature>
<feature type="transmembrane region" description="Helical" evidence="1">
    <location>
        <begin position="82"/>
        <end position="103"/>
    </location>
</feature>
<feature type="non-terminal residue" evidence="2">
    <location>
        <position position="1"/>
    </location>
</feature>
<keyword evidence="1" id="KW-0812">Transmembrane</keyword>
<keyword evidence="1" id="KW-1133">Transmembrane helix</keyword>
<comment type="caution">
    <text evidence="2">The sequence shown here is derived from an EMBL/GenBank/DDBJ whole genome shotgun (WGS) entry which is preliminary data.</text>
</comment>
<proteinExistence type="predicted"/>
<dbReference type="Gene3D" id="1.25.40.10">
    <property type="entry name" value="Tetratricopeptide repeat domain"/>
    <property type="match status" value="1"/>
</dbReference>
<accession>X1INS0</accession>
<dbReference type="AlphaFoldDB" id="X1INS0"/>
<dbReference type="InterPro" id="IPR011990">
    <property type="entry name" value="TPR-like_helical_dom_sf"/>
</dbReference>